<reference evidence="14" key="1">
    <citation type="submission" date="2024-04" db="EMBL/GenBank/DDBJ databases">
        <authorList>
            <person name="Shaw F."/>
            <person name="Minotto A."/>
        </authorList>
    </citation>
    <scope>NUCLEOTIDE SEQUENCE [LARGE SCALE GENOMIC DNA]</scope>
</reference>
<dbReference type="Proteomes" id="UP001497453">
    <property type="component" value="Chromosome 11"/>
</dbReference>
<feature type="compositionally biased region" description="Basic and acidic residues" evidence="7">
    <location>
        <begin position="849"/>
        <end position="860"/>
    </location>
</feature>
<feature type="compositionally biased region" description="Low complexity" evidence="7">
    <location>
        <begin position="823"/>
        <end position="833"/>
    </location>
</feature>
<feature type="region of interest" description="Disordered" evidence="7">
    <location>
        <begin position="815"/>
        <end position="909"/>
    </location>
</feature>
<evidence type="ECO:0000256" key="2">
    <source>
        <dbReference type="ARBA" id="ARBA00007779"/>
    </source>
</evidence>
<dbReference type="InterPro" id="IPR003864">
    <property type="entry name" value="CSC1/OSCA1-like_7TM"/>
</dbReference>
<dbReference type="InterPro" id="IPR032880">
    <property type="entry name" value="CSC1/OSCA1-like_N"/>
</dbReference>
<feature type="transmembrane region" description="Helical" evidence="8">
    <location>
        <begin position="605"/>
        <end position="633"/>
    </location>
</feature>
<dbReference type="EMBL" id="OZ037954">
    <property type="protein sequence ID" value="CAL1699362.1"/>
    <property type="molecule type" value="Genomic_DNA"/>
</dbReference>
<comment type="similarity">
    <text evidence="2">Belongs to the CSC1 (TC 1.A.17) family.</text>
</comment>
<protein>
    <recommendedName>
        <fullName evidence="15">DUF221-domain-containing protein</fullName>
    </recommendedName>
</protein>
<keyword evidence="5 8" id="KW-1133">Transmembrane helix</keyword>
<feature type="transmembrane region" description="Helical" evidence="8">
    <location>
        <begin position="654"/>
        <end position="674"/>
    </location>
</feature>
<evidence type="ECO:0000313" key="14">
    <source>
        <dbReference type="Proteomes" id="UP001497453"/>
    </source>
</evidence>
<evidence type="ECO:0000256" key="8">
    <source>
        <dbReference type="SAM" id="Phobius"/>
    </source>
</evidence>
<feature type="domain" description="10TM putative phosphate transporter extracellular tail" evidence="10">
    <location>
        <begin position="911"/>
        <end position="979"/>
    </location>
</feature>
<feature type="domain" description="CSC1/OSCA1-like cytosolic" evidence="12">
    <location>
        <begin position="205"/>
        <end position="378"/>
    </location>
</feature>
<feature type="transmembrane region" description="Helical" evidence="8">
    <location>
        <begin position="680"/>
        <end position="699"/>
    </location>
</feature>
<feature type="transmembrane region" description="Helical" evidence="8">
    <location>
        <begin position="466"/>
        <end position="492"/>
    </location>
</feature>
<feature type="transmembrane region" description="Helical" evidence="8">
    <location>
        <begin position="158"/>
        <end position="176"/>
    </location>
</feature>
<feature type="domain" description="CSC1/OSCA1-like 7TM region" evidence="9">
    <location>
        <begin position="464"/>
        <end position="739"/>
    </location>
</feature>
<evidence type="ECO:0000259" key="12">
    <source>
        <dbReference type="Pfam" id="PF14703"/>
    </source>
</evidence>
<feature type="compositionally biased region" description="Polar residues" evidence="7">
    <location>
        <begin position="834"/>
        <end position="845"/>
    </location>
</feature>
<feature type="transmembrane region" description="Helical" evidence="8">
    <location>
        <begin position="720"/>
        <end position="742"/>
    </location>
</feature>
<dbReference type="InterPro" id="IPR045122">
    <property type="entry name" value="Csc1-like"/>
</dbReference>
<evidence type="ECO:0000259" key="11">
    <source>
        <dbReference type="Pfam" id="PF13967"/>
    </source>
</evidence>
<feature type="compositionally biased region" description="Pro residues" evidence="7">
    <location>
        <begin position="877"/>
        <end position="889"/>
    </location>
</feature>
<feature type="transmembrane region" description="Helical" evidence="8">
    <location>
        <begin position="116"/>
        <end position="138"/>
    </location>
</feature>
<dbReference type="PANTHER" id="PTHR13018:SF143">
    <property type="entry name" value="CSC1_OSCA1-LIKE 7TM REGION DOMAIN-CONTAINING PROTEIN"/>
    <property type="match status" value="1"/>
</dbReference>
<dbReference type="Pfam" id="PF12621">
    <property type="entry name" value="PHM7_ext"/>
    <property type="match status" value="1"/>
</dbReference>
<dbReference type="InterPro" id="IPR022257">
    <property type="entry name" value="PHM7_ext"/>
</dbReference>
<evidence type="ECO:0000256" key="4">
    <source>
        <dbReference type="ARBA" id="ARBA00022692"/>
    </source>
</evidence>
<gene>
    <name evidence="13" type="ORF">GFSPODELE1_LOCUS2635</name>
</gene>
<dbReference type="Pfam" id="PF14703">
    <property type="entry name" value="PHM7_cyt"/>
    <property type="match status" value="1"/>
</dbReference>
<evidence type="ECO:0000256" key="7">
    <source>
        <dbReference type="SAM" id="MobiDB-lite"/>
    </source>
</evidence>
<keyword evidence="6 8" id="KW-0472">Membrane</keyword>
<evidence type="ECO:0000256" key="3">
    <source>
        <dbReference type="ARBA" id="ARBA00022448"/>
    </source>
</evidence>
<name>A0ABP1CUK5_9APHY</name>
<proteinExistence type="inferred from homology"/>
<feature type="transmembrane region" description="Helical" evidence="8">
    <location>
        <begin position="748"/>
        <end position="768"/>
    </location>
</feature>
<feature type="compositionally biased region" description="Low complexity" evidence="7">
    <location>
        <begin position="890"/>
        <end position="899"/>
    </location>
</feature>
<evidence type="ECO:0000313" key="13">
    <source>
        <dbReference type="EMBL" id="CAL1699362.1"/>
    </source>
</evidence>
<dbReference type="Pfam" id="PF13967">
    <property type="entry name" value="RSN1_TM"/>
    <property type="match status" value="1"/>
</dbReference>
<dbReference type="PANTHER" id="PTHR13018">
    <property type="entry name" value="PROBABLE MEMBRANE PROTEIN DUF221-RELATED"/>
    <property type="match status" value="1"/>
</dbReference>
<accession>A0ABP1CUK5</accession>
<dbReference type="Pfam" id="PF02714">
    <property type="entry name" value="RSN1_7TM"/>
    <property type="match status" value="1"/>
</dbReference>
<feature type="transmembrane region" description="Helical" evidence="8">
    <location>
        <begin position="512"/>
        <end position="539"/>
    </location>
</feature>
<evidence type="ECO:0000256" key="6">
    <source>
        <dbReference type="ARBA" id="ARBA00023136"/>
    </source>
</evidence>
<feature type="transmembrane region" description="Helical" evidence="8">
    <location>
        <begin position="560"/>
        <end position="585"/>
    </location>
</feature>
<evidence type="ECO:0000259" key="9">
    <source>
        <dbReference type="Pfam" id="PF02714"/>
    </source>
</evidence>
<evidence type="ECO:0008006" key="15">
    <source>
        <dbReference type="Google" id="ProtNLM"/>
    </source>
</evidence>
<feature type="region of interest" description="Disordered" evidence="7">
    <location>
        <begin position="289"/>
        <end position="308"/>
    </location>
</feature>
<organism evidence="13 14">
    <name type="scientific">Somion occarium</name>
    <dbReference type="NCBI Taxonomy" id="3059160"/>
    <lineage>
        <taxon>Eukaryota</taxon>
        <taxon>Fungi</taxon>
        <taxon>Dikarya</taxon>
        <taxon>Basidiomycota</taxon>
        <taxon>Agaricomycotina</taxon>
        <taxon>Agaricomycetes</taxon>
        <taxon>Polyporales</taxon>
        <taxon>Cerrenaceae</taxon>
        <taxon>Somion</taxon>
    </lineage>
</organism>
<comment type="subcellular location">
    <subcellularLocation>
        <location evidence="1">Membrane</location>
        <topology evidence="1">Multi-pass membrane protein</topology>
    </subcellularLocation>
</comment>
<dbReference type="InterPro" id="IPR027815">
    <property type="entry name" value="CSC1/OSCA1-like_cyt"/>
</dbReference>
<feature type="transmembrane region" description="Helical" evidence="8">
    <location>
        <begin position="31"/>
        <end position="52"/>
    </location>
</feature>
<keyword evidence="4 8" id="KW-0812">Transmembrane</keyword>
<evidence type="ECO:0000259" key="10">
    <source>
        <dbReference type="Pfam" id="PF12621"/>
    </source>
</evidence>
<feature type="domain" description="CSC1/OSCA1-like N-terminal transmembrane" evidence="11">
    <location>
        <begin position="31"/>
        <end position="181"/>
    </location>
</feature>
<keyword evidence="14" id="KW-1185">Reference proteome</keyword>
<evidence type="ECO:0000256" key="5">
    <source>
        <dbReference type="ARBA" id="ARBA00022989"/>
    </source>
</evidence>
<sequence>MAGLDFSLFLFPDPPSSNDIENAETASTSTFVTALVFNLIVFAVEIGAFTLVRPYFPAIYQPRTYIPSEERRAKPLASHILGWPWAIFKADYHAIKEANGLDAYLFVRFLRMMVRVLLPIWLLSWAILLPITSVNTSVADHSGLDRFIFGNVANNKTTRYAAHLILAWFFTFWLWWNIKREMKHFITARQRWLIDPQNANSAQAHTVLISGVPQRYLTEAALMKLFSDLPGGVRKVWLNRNLNEMPDLYDRRLKACDKLESAETALLHTARKLYNKELKAEMKAAKKSGKNVPVADEATSDGRPLTAPSVVDTERGEIALAEKLVPHKKRPTHRLPPFSFLPFSLPLMGKKVDSIDWAREEIEATNEALKESRRALSKDVASGSNLPQVETKHPGSLKAAHTSQTYPPLNSAFVLFNRQIAAHLAAQALTHHEPYRMARKYTNLAPDDVIWANLNLNPYEARVRSAIGWGITLGLIILWAFPVAFVGVISNIPALCTTYSWLAWICDLPDVIVGIISGILPPVLLAVLMMLLPIVLRLLARFEGAPQKTGVELSLMTRFFLFQVLHSFLIVTLSSGLIAALPGLLNDPGSIPTLLAQNLPKASNFFLTYIILQGLSGTASGFLQVVPLILYYVKLFILGSTPRSIYKIKYTGRTVAWGTLWPTTTLLVVITLAYSIIAPIMNGLACATFFLFYFLWKYLFLWQLDQPRSSDTGGLFFPKAIQHVFVGMYIQQICLAALFFLARTDTDSAAAIPEGVLMIILIVITAFFHTVINNSYGPLIHALPVTLADKAGGNLPDENRIVAERELEEQELLEDGKGHIEKTPASPTAAATAGRQSTSSDTPSHLKTGKAEPDNERNVQREQPSSPPAASPQNTPTTPPTPPTSPNTPPTANTTPQTAVASDNPDIPSIKAIDEEEGHKEFYHPASVEPQRMVWIPKDQLGLGEAEASAIRERGIAVSTANAEMDAKGHVHISGPPPDGRI</sequence>
<evidence type="ECO:0000256" key="1">
    <source>
        <dbReference type="ARBA" id="ARBA00004141"/>
    </source>
</evidence>
<keyword evidence="3" id="KW-0813">Transport</keyword>